<dbReference type="PROSITE" id="PS50023">
    <property type="entry name" value="LIM_DOMAIN_2"/>
    <property type="match status" value="1"/>
</dbReference>
<evidence type="ECO:0000256" key="2">
    <source>
        <dbReference type="ARBA" id="ARBA00022833"/>
    </source>
</evidence>
<keyword evidence="2 4" id="KW-0862">Zinc</keyword>
<evidence type="ECO:0000256" key="3">
    <source>
        <dbReference type="ARBA" id="ARBA00023038"/>
    </source>
</evidence>
<dbReference type="Pfam" id="PF00412">
    <property type="entry name" value="LIM"/>
    <property type="match status" value="1"/>
</dbReference>
<accession>A0A0M3I599</accession>
<dbReference type="GO" id="GO:0046872">
    <property type="term" value="F:metal ion binding"/>
    <property type="evidence" value="ECO:0007669"/>
    <property type="project" value="UniProtKB-KW"/>
</dbReference>
<dbReference type="Gene3D" id="2.10.110.10">
    <property type="entry name" value="Cysteine Rich Protein"/>
    <property type="match status" value="1"/>
</dbReference>
<sequence length="208" mass="22615">MRGRGAGTRGDSREWRQIIEQQRLPNAGDTIGKNRMNADSKFRIVHSSAGSLKESLLNSSSWSSARSLRSTGLGDVSKLNNTGMSAVESLKPKNTTSVLRTSVEGIFLGGREQCCSNAKPSEPVVAVSGKHRCSHCQMELGRGAAMIIESLNLFYHLGCFRCYVCNRSLGNGTQGADVRGLVTLRYLQKKCDEHEPQQICQSVPVAAL</sequence>
<dbReference type="WBParaSite" id="ALUE_0001208201-mRNA-1">
    <property type="protein sequence ID" value="ALUE_0001208201-mRNA-1"/>
    <property type="gene ID" value="ALUE_0001208201"/>
</dbReference>
<evidence type="ECO:0000313" key="6">
    <source>
        <dbReference type="Proteomes" id="UP000036681"/>
    </source>
</evidence>
<dbReference type="Proteomes" id="UP000036681">
    <property type="component" value="Unplaced"/>
</dbReference>
<dbReference type="InterPro" id="IPR001781">
    <property type="entry name" value="Znf_LIM"/>
</dbReference>
<dbReference type="AlphaFoldDB" id="A0A0M3I599"/>
<protein>
    <submittedName>
        <fullName evidence="7">LIM zinc-binding domain-containing protein</fullName>
    </submittedName>
</protein>
<dbReference type="PANTHER" id="PTHR15551">
    <property type="entry name" value="LIM DOMAIN ONLY 7"/>
    <property type="match status" value="1"/>
</dbReference>
<evidence type="ECO:0000256" key="1">
    <source>
        <dbReference type="ARBA" id="ARBA00022723"/>
    </source>
</evidence>
<reference evidence="7" key="1">
    <citation type="submission" date="2017-02" db="UniProtKB">
        <authorList>
            <consortium name="WormBaseParasite"/>
        </authorList>
    </citation>
    <scope>IDENTIFICATION</scope>
</reference>
<dbReference type="GO" id="GO:0051893">
    <property type="term" value="P:regulation of focal adhesion assembly"/>
    <property type="evidence" value="ECO:0007669"/>
    <property type="project" value="TreeGrafter"/>
</dbReference>
<dbReference type="PANTHER" id="PTHR15551:SF3">
    <property type="entry name" value="LIM AND CALPONIN HOMOLOGY DOMAINS-CONTAINING PROTEIN 1"/>
    <property type="match status" value="1"/>
</dbReference>
<keyword evidence="1 4" id="KW-0479">Metal-binding</keyword>
<dbReference type="GO" id="GO:0001725">
    <property type="term" value="C:stress fiber"/>
    <property type="evidence" value="ECO:0007669"/>
    <property type="project" value="TreeGrafter"/>
</dbReference>
<evidence type="ECO:0000256" key="4">
    <source>
        <dbReference type="PROSITE-ProRule" id="PRU00125"/>
    </source>
</evidence>
<dbReference type="GO" id="GO:0051496">
    <property type="term" value="P:positive regulation of stress fiber assembly"/>
    <property type="evidence" value="ECO:0007669"/>
    <property type="project" value="TreeGrafter"/>
</dbReference>
<dbReference type="PROSITE" id="PS00478">
    <property type="entry name" value="LIM_DOMAIN_1"/>
    <property type="match status" value="1"/>
</dbReference>
<evidence type="ECO:0000313" key="7">
    <source>
        <dbReference type="WBParaSite" id="ALUE_0001208201-mRNA-1"/>
    </source>
</evidence>
<dbReference type="GO" id="GO:0032034">
    <property type="term" value="F:myosin II head/neck binding"/>
    <property type="evidence" value="ECO:0007669"/>
    <property type="project" value="TreeGrafter"/>
</dbReference>
<organism evidence="6 7">
    <name type="scientific">Ascaris lumbricoides</name>
    <name type="common">Giant roundworm</name>
    <dbReference type="NCBI Taxonomy" id="6252"/>
    <lineage>
        <taxon>Eukaryota</taxon>
        <taxon>Metazoa</taxon>
        <taxon>Ecdysozoa</taxon>
        <taxon>Nematoda</taxon>
        <taxon>Chromadorea</taxon>
        <taxon>Rhabditida</taxon>
        <taxon>Spirurina</taxon>
        <taxon>Ascaridomorpha</taxon>
        <taxon>Ascaridoidea</taxon>
        <taxon>Ascarididae</taxon>
        <taxon>Ascaris</taxon>
    </lineage>
</organism>
<name>A0A0M3I599_ASCLU</name>
<feature type="domain" description="LIM zinc-binding" evidence="5">
    <location>
        <begin position="131"/>
        <end position="201"/>
    </location>
</feature>
<dbReference type="SMART" id="SM00132">
    <property type="entry name" value="LIM"/>
    <property type="match status" value="1"/>
</dbReference>
<keyword evidence="3 4" id="KW-0440">LIM domain</keyword>
<proteinExistence type="predicted"/>
<keyword evidence="6" id="KW-1185">Reference proteome</keyword>
<evidence type="ECO:0000259" key="5">
    <source>
        <dbReference type="PROSITE" id="PS50023"/>
    </source>
</evidence>